<dbReference type="Pfam" id="PF09917">
    <property type="entry name" value="DUF2147"/>
    <property type="match status" value="1"/>
</dbReference>
<proteinExistence type="predicted"/>
<dbReference type="OrthoDB" id="9811671at2"/>
<dbReference type="Proteomes" id="UP000028701">
    <property type="component" value="Unassembled WGS sequence"/>
</dbReference>
<evidence type="ECO:0000313" key="4">
    <source>
        <dbReference type="Proteomes" id="UP000028701"/>
    </source>
</evidence>
<dbReference type="eggNOG" id="COG4731">
    <property type="taxonomic scope" value="Bacteria"/>
</dbReference>
<dbReference type="AlphaFoldDB" id="A0A081CPJ1"/>
<dbReference type="InterPro" id="IPR019223">
    <property type="entry name" value="DUF2147"/>
</dbReference>
<keyword evidence="1" id="KW-0732">Signal</keyword>
<accession>A0A081CPJ1</accession>
<dbReference type="EMBL" id="BBJU01000001">
    <property type="protein sequence ID" value="GAK68587.1"/>
    <property type="molecule type" value="Genomic_DNA"/>
</dbReference>
<feature type="domain" description="DUF2147" evidence="2">
    <location>
        <begin position="63"/>
        <end position="113"/>
    </location>
</feature>
<gene>
    <name evidence="3" type="ORF">RRU01S_01_00140</name>
</gene>
<reference evidence="3 4" key="1">
    <citation type="submission" date="2014-08" db="EMBL/GenBank/DDBJ databases">
        <title>Whole genome shotgun sequence of Rhizobium rubi NBRC 13261.</title>
        <authorList>
            <person name="Katano-Makiyama Y."/>
            <person name="Hosoyama A."/>
            <person name="Hashimoto M."/>
            <person name="Hosoyama Y."/>
            <person name="Noguchi M."/>
            <person name="Tsuchikane K."/>
            <person name="Uohara A."/>
            <person name="Ohji S."/>
            <person name="Ichikawa N."/>
            <person name="Kimura A."/>
            <person name="Yamazoe A."/>
            <person name="Fujita N."/>
        </authorList>
    </citation>
    <scope>NUCLEOTIDE SEQUENCE [LARGE SCALE GENOMIC DNA]</scope>
    <source>
        <strain evidence="3 4">NBRC 13261</strain>
    </source>
</reference>
<feature type="signal peptide" evidence="1">
    <location>
        <begin position="1"/>
        <end position="22"/>
    </location>
</feature>
<evidence type="ECO:0000313" key="3">
    <source>
        <dbReference type="EMBL" id="GAK68587.1"/>
    </source>
</evidence>
<feature type="chain" id="PRO_5001756096" description="DUF2147 domain-containing protein" evidence="1">
    <location>
        <begin position="23"/>
        <end position="114"/>
    </location>
</feature>
<protein>
    <recommendedName>
        <fullName evidence="2">DUF2147 domain-containing protein</fullName>
    </recommendedName>
</protein>
<comment type="caution">
    <text evidence="3">The sequence shown here is derived from an EMBL/GenBank/DDBJ whole genome shotgun (WGS) entry which is preliminary data.</text>
</comment>
<evidence type="ECO:0000259" key="2">
    <source>
        <dbReference type="Pfam" id="PF09917"/>
    </source>
</evidence>
<dbReference type="Gene3D" id="2.40.128.520">
    <property type="match status" value="1"/>
</dbReference>
<dbReference type="RefSeq" id="WP_045228207.1">
    <property type="nucleotide sequence ID" value="NZ_BBJU01000001.1"/>
</dbReference>
<name>A0A081CPJ1_9HYPH</name>
<organism evidence="3 4">
    <name type="scientific">Agrobacterium rubi TR3 = NBRC 13261</name>
    <dbReference type="NCBI Taxonomy" id="1368415"/>
    <lineage>
        <taxon>Bacteria</taxon>
        <taxon>Pseudomonadati</taxon>
        <taxon>Pseudomonadota</taxon>
        <taxon>Alphaproteobacteria</taxon>
        <taxon>Hyphomicrobiales</taxon>
        <taxon>Rhizobiaceae</taxon>
        <taxon>Rhizobium/Agrobacterium group</taxon>
        <taxon>Agrobacterium</taxon>
    </lineage>
</organism>
<evidence type="ECO:0000256" key="1">
    <source>
        <dbReference type="SAM" id="SignalP"/>
    </source>
</evidence>
<sequence length="114" mass="11980">MRFAALILVLVAIGITTSPAKAVEPIEGKWKNGPVDIVAITPCGESFCLKMASGEYAGQSIGKLRGKGPDYSGDITDPADQKTYSGSGTVSGTTLKLKGCALKIFCQTVVWNRL</sequence>